<protein>
    <submittedName>
        <fullName evidence="1">Uncharacterized protein</fullName>
    </submittedName>
</protein>
<evidence type="ECO:0000313" key="2">
    <source>
        <dbReference type="EMBL" id="VFJ61265.1"/>
    </source>
</evidence>
<dbReference type="EMBL" id="CAADEW010000030">
    <property type="protein sequence ID" value="VFJ51120.1"/>
    <property type="molecule type" value="Genomic_DNA"/>
</dbReference>
<proteinExistence type="predicted"/>
<organism evidence="1">
    <name type="scientific">Candidatus Kentrum sp. FW</name>
    <dbReference type="NCBI Taxonomy" id="2126338"/>
    <lineage>
        <taxon>Bacteria</taxon>
        <taxon>Pseudomonadati</taxon>
        <taxon>Pseudomonadota</taxon>
        <taxon>Gammaproteobacteria</taxon>
        <taxon>Candidatus Kentrum</taxon>
    </lineage>
</organism>
<dbReference type="EMBL" id="CAADFD010000064">
    <property type="protein sequence ID" value="VFJ61265.1"/>
    <property type="molecule type" value="Genomic_DNA"/>
</dbReference>
<evidence type="ECO:0000313" key="1">
    <source>
        <dbReference type="EMBL" id="VFJ51120.1"/>
    </source>
</evidence>
<sequence>MSASFIDTNIVIYASVREIRGYFLEPIGYQVHDIKQFQLHDMF</sequence>
<gene>
    <name evidence="1" type="ORF">BECKFW1821A_GA0114235_103017</name>
    <name evidence="2" type="ORF">BECKFW1821B_GA0114236_106415</name>
</gene>
<accession>A0A450SEG4</accession>
<reference evidence="1" key="1">
    <citation type="submission" date="2019-02" db="EMBL/GenBank/DDBJ databases">
        <authorList>
            <person name="Gruber-Vodicka R. H."/>
            <person name="Seah K. B. B."/>
        </authorList>
    </citation>
    <scope>NUCLEOTIDE SEQUENCE</scope>
    <source>
        <strain evidence="2">BECK_BZ106</strain>
        <strain evidence="1">BECK_BZ15</strain>
    </source>
</reference>
<name>A0A450SEG4_9GAMM</name>
<dbReference type="AlphaFoldDB" id="A0A450SEG4"/>